<evidence type="ECO:0000256" key="10">
    <source>
        <dbReference type="ARBA" id="ARBA00023136"/>
    </source>
</evidence>
<evidence type="ECO:0000256" key="7">
    <source>
        <dbReference type="ARBA" id="ARBA00022795"/>
    </source>
</evidence>
<evidence type="ECO:0000259" key="15">
    <source>
        <dbReference type="SMART" id="SM00382"/>
    </source>
</evidence>
<comment type="function">
    <text evidence="12">Necessary for flagellar biosynthesis. May be involved in translocation of the flagellum.</text>
</comment>
<comment type="similarity">
    <text evidence="2">Belongs to the GTP-binding SRP family.</text>
</comment>
<evidence type="ECO:0000256" key="4">
    <source>
        <dbReference type="ARBA" id="ARBA00022448"/>
    </source>
</evidence>
<dbReference type="SUPFAM" id="SSF52540">
    <property type="entry name" value="P-loop containing nucleoside triphosphate hydrolases"/>
    <property type="match status" value="2"/>
</dbReference>
<dbReference type="PANTHER" id="PTHR43134">
    <property type="entry name" value="SIGNAL RECOGNITION PARTICLE RECEPTOR SUBUNIT ALPHA"/>
    <property type="match status" value="1"/>
</dbReference>
<comment type="subcellular location">
    <subcellularLocation>
        <location evidence="1">Cell membrane</location>
        <topology evidence="1">Peripheral membrane protein</topology>
        <orientation evidence="1">Cytoplasmic side</orientation>
    </subcellularLocation>
</comment>
<dbReference type="GO" id="GO:0005525">
    <property type="term" value="F:GTP binding"/>
    <property type="evidence" value="ECO:0007669"/>
    <property type="project" value="UniProtKB-UniRule"/>
</dbReference>
<dbReference type="GO" id="GO:0003924">
    <property type="term" value="F:GTPase activity"/>
    <property type="evidence" value="ECO:0007669"/>
    <property type="project" value="UniProtKB-UniRule"/>
</dbReference>
<dbReference type="InterPro" id="IPR047040">
    <property type="entry name" value="FlhF__GTPase_dom"/>
</dbReference>
<keyword evidence="7" id="KW-1005">Bacterial flagellum biogenesis</keyword>
<evidence type="ECO:0000256" key="2">
    <source>
        <dbReference type="ARBA" id="ARBA00008531"/>
    </source>
</evidence>
<reference evidence="17 18" key="1">
    <citation type="submission" date="2018-06" db="EMBL/GenBank/DDBJ databases">
        <authorList>
            <consortium name="Pathogen Informatics"/>
            <person name="Doyle S."/>
        </authorList>
    </citation>
    <scope>NUCLEOTIDE SEQUENCE [LARGE SCALE GENOMIC DNA]</scope>
    <source>
        <strain evidence="17 18">NCTC9836</strain>
    </source>
</reference>
<dbReference type="GO" id="GO:0015031">
    <property type="term" value="P:protein transport"/>
    <property type="evidence" value="ECO:0007669"/>
    <property type="project" value="UniProtKB-KW"/>
</dbReference>
<keyword evidence="11" id="KW-1006">Bacterial flagellum protein export</keyword>
<evidence type="ECO:0000259" key="16">
    <source>
        <dbReference type="SMART" id="SM00962"/>
    </source>
</evidence>
<dbReference type="InterPro" id="IPR003593">
    <property type="entry name" value="AAA+_ATPase"/>
</dbReference>
<keyword evidence="17" id="KW-0966">Cell projection</keyword>
<dbReference type="SMART" id="SM00382">
    <property type="entry name" value="AAA"/>
    <property type="match status" value="1"/>
</dbReference>
<keyword evidence="18" id="KW-1185">Reference proteome</keyword>
<feature type="domain" description="AAA+ ATPase" evidence="15">
    <location>
        <begin position="221"/>
        <end position="357"/>
    </location>
</feature>
<keyword evidence="17" id="KW-0969">Cilium</keyword>
<proteinExistence type="inferred from homology"/>
<dbReference type="Gene3D" id="1.20.120.1380">
    <property type="entry name" value="Flagellar FlhF biosynthesis protein, N domain"/>
    <property type="match status" value="1"/>
</dbReference>
<dbReference type="NCBIfam" id="TIGR03499">
    <property type="entry name" value="FlhF"/>
    <property type="match status" value="1"/>
</dbReference>
<dbReference type="GO" id="GO:0006614">
    <property type="term" value="P:SRP-dependent cotranslational protein targeting to membrane"/>
    <property type="evidence" value="ECO:0007669"/>
    <property type="project" value="UniProtKB-UniRule"/>
</dbReference>
<keyword evidence="17" id="KW-0282">Flagellum</keyword>
<protein>
    <recommendedName>
        <fullName evidence="3 13">Flagellar biosynthesis protein FlhF</fullName>
    </recommendedName>
</protein>
<keyword evidence="9" id="KW-0342">GTP-binding</keyword>
<keyword evidence="5" id="KW-1003">Cell membrane</keyword>
<keyword evidence="8" id="KW-0653">Protein transport</keyword>
<dbReference type="PANTHER" id="PTHR43134:SF3">
    <property type="entry name" value="FLAGELLAR BIOSYNTHESIS PROTEIN FLHF"/>
    <property type="match status" value="1"/>
</dbReference>
<gene>
    <name evidence="17" type="primary">flhF</name>
    <name evidence="17" type="ORF">NCTC9836_01801</name>
</gene>
<evidence type="ECO:0000313" key="17">
    <source>
        <dbReference type="EMBL" id="SUY47468.1"/>
    </source>
</evidence>
<name>A0A381J9R9_9CLOT</name>
<dbReference type="CDD" id="cd17873">
    <property type="entry name" value="FlhF"/>
    <property type="match status" value="1"/>
</dbReference>
<evidence type="ECO:0000256" key="5">
    <source>
        <dbReference type="ARBA" id="ARBA00022475"/>
    </source>
</evidence>
<dbReference type="RefSeq" id="WP_115641424.1">
    <property type="nucleotide sequence ID" value="NZ_UFWZ01000001.1"/>
</dbReference>
<sequence length="418" mass="47811">MIIKKYIVNNMNEAMTRIIYELGKDAIIVSQRKVRKPGIKGLFIKSCIEVTAAAEEISFKEEQYSMDDSLKAIQNIVSTKNKKDVNIQYNKHFTNKTDDKNNKVELKDIKLQHKYEEESIYKNNELVNEMKEMKEILNKLAVREDAIRLDNKEDDSKKLEQSKENKRNKDMHDFLKTLDIEDSLIDYIIKETENIKDDVDMKEKVKEVILKGINISSEDSLRGKVILVGPTGVGKTTTIAKLAGKLALVEKKKVGLITIDTYRIGAVDQLRTYADIMGIAFKVVMNQKQMDEAIKEMEYMDTVLIDTTGRSSKNIMQISELRAYIDKINTDKIHLVLSCTTKDKDIESIIEGYKVIDYNNVIITKLDETSTYGSIMYILDKANKPLSLVSTGQDVPDDIKTLNKEELLKLILLEDSIC</sequence>
<dbReference type="InterPro" id="IPR020006">
    <property type="entry name" value="FlhF"/>
</dbReference>
<feature type="coiled-coil region" evidence="14">
    <location>
        <begin position="123"/>
        <end position="169"/>
    </location>
</feature>
<keyword evidence="4" id="KW-0813">Transport</keyword>
<dbReference type="SMART" id="SM00962">
    <property type="entry name" value="SRP54"/>
    <property type="match status" value="1"/>
</dbReference>
<dbReference type="GO" id="GO:0044781">
    <property type="term" value="P:bacterial-type flagellum organization"/>
    <property type="evidence" value="ECO:0007669"/>
    <property type="project" value="UniProtKB-UniRule"/>
</dbReference>
<organism evidence="17 18">
    <name type="scientific">Clostridium putrefaciens</name>
    <dbReference type="NCBI Taxonomy" id="99675"/>
    <lineage>
        <taxon>Bacteria</taxon>
        <taxon>Bacillati</taxon>
        <taxon>Bacillota</taxon>
        <taxon>Clostridia</taxon>
        <taxon>Eubacteriales</taxon>
        <taxon>Clostridiaceae</taxon>
        <taxon>Clostridium</taxon>
    </lineage>
</organism>
<dbReference type="EMBL" id="UFWZ01000001">
    <property type="protein sequence ID" value="SUY47468.1"/>
    <property type="molecule type" value="Genomic_DNA"/>
</dbReference>
<dbReference type="AlphaFoldDB" id="A0A381J9R9"/>
<evidence type="ECO:0000256" key="11">
    <source>
        <dbReference type="ARBA" id="ARBA00023225"/>
    </source>
</evidence>
<evidence type="ECO:0000256" key="13">
    <source>
        <dbReference type="NCBIfam" id="TIGR03499"/>
    </source>
</evidence>
<dbReference type="Pfam" id="PF00448">
    <property type="entry name" value="SRP54"/>
    <property type="match status" value="1"/>
</dbReference>
<dbReference type="InterPro" id="IPR000897">
    <property type="entry name" value="SRP54_GTPase_dom"/>
</dbReference>
<evidence type="ECO:0000256" key="8">
    <source>
        <dbReference type="ARBA" id="ARBA00022927"/>
    </source>
</evidence>
<evidence type="ECO:0000313" key="18">
    <source>
        <dbReference type="Proteomes" id="UP000254664"/>
    </source>
</evidence>
<evidence type="ECO:0000256" key="3">
    <source>
        <dbReference type="ARBA" id="ARBA00014919"/>
    </source>
</evidence>
<evidence type="ECO:0000256" key="1">
    <source>
        <dbReference type="ARBA" id="ARBA00004413"/>
    </source>
</evidence>
<dbReference type="Proteomes" id="UP000254664">
    <property type="component" value="Unassembled WGS sequence"/>
</dbReference>
<dbReference type="InterPro" id="IPR027417">
    <property type="entry name" value="P-loop_NTPase"/>
</dbReference>
<dbReference type="Gene3D" id="3.40.50.300">
    <property type="entry name" value="P-loop containing nucleotide triphosphate hydrolases"/>
    <property type="match status" value="1"/>
</dbReference>
<evidence type="ECO:0000256" key="6">
    <source>
        <dbReference type="ARBA" id="ARBA00022741"/>
    </source>
</evidence>
<keyword evidence="6" id="KW-0547">Nucleotide-binding</keyword>
<dbReference type="OrthoDB" id="9778554at2"/>
<accession>A0A381J9R9</accession>
<keyword evidence="10" id="KW-0472">Membrane</keyword>
<evidence type="ECO:0000256" key="14">
    <source>
        <dbReference type="SAM" id="Coils"/>
    </source>
</evidence>
<evidence type="ECO:0000256" key="12">
    <source>
        <dbReference type="ARBA" id="ARBA00025337"/>
    </source>
</evidence>
<dbReference type="GO" id="GO:0005886">
    <property type="term" value="C:plasma membrane"/>
    <property type="evidence" value="ECO:0007669"/>
    <property type="project" value="UniProtKB-SubCell"/>
</dbReference>
<evidence type="ECO:0000256" key="9">
    <source>
        <dbReference type="ARBA" id="ARBA00023134"/>
    </source>
</evidence>
<keyword evidence="14" id="KW-0175">Coiled coil</keyword>
<dbReference type="GO" id="GO:0005047">
    <property type="term" value="F:signal recognition particle binding"/>
    <property type="evidence" value="ECO:0007669"/>
    <property type="project" value="TreeGrafter"/>
</dbReference>
<feature type="domain" description="SRP54-type proteins GTP-binding" evidence="16">
    <location>
        <begin position="222"/>
        <end position="413"/>
    </location>
</feature>
<dbReference type="FunFam" id="3.40.50.300:FF:000695">
    <property type="entry name" value="Flagellar biosynthesis regulator FlhF"/>
    <property type="match status" value="1"/>
</dbReference>